<proteinExistence type="predicted"/>
<reference evidence="2" key="1">
    <citation type="submission" date="2006-05" db="EMBL/GenBank/DDBJ databases">
        <title>Complete sequence of chromosome 1 of Burkholderia cenocepacia AU 1054.</title>
        <authorList>
            <consortium name="US DOE Joint Genome Institute"/>
            <person name="Copeland A."/>
            <person name="Lucas S."/>
            <person name="Lapidus A."/>
            <person name="Barry K."/>
            <person name="Detter J.C."/>
            <person name="Glavina del Rio T."/>
            <person name="Hammon N."/>
            <person name="Israni S."/>
            <person name="Dalin E."/>
            <person name="Tice H."/>
            <person name="Pitluck S."/>
            <person name="Chain P."/>
            <person name="Malfatti S."/>
            <person name="Shin M."/>
            <person name="Vergez L."/>
            <person name="Schmutz J."/>
            <person name="Larimer F."/>
            <person name="Land M."/>
            <person name="Hauser L."/>
            <person name="Kyrpides N."/>
            <person name="Lykidis A."/>
            <person name="LiPuma J.J."/>
            <person name="Konstantinidis K."/>
            <person name="Tiedje J.M."/>
            <person name="Richardson P."/>
        </authorList>
    </citation>
    <scope>NUCLEOTIDE SEQUENCE [LARGE SCALE GENOMIC DNA]</scope>
    <source>
        <strain evidence="2">AU 1054</strain>
    </source>
</reference>
<dbReference type="HOGENOM" id="CLU_2080301_0_0_4"/>
<gene>
    <name evidence="2" type="ordered locus">Bcen_0801</name>
</gene>
<evidence type="ECO:0000256" key="1">
    <source>
        <dbReference type="SAM" id="MobiDB-lite"/>
    </source>
</evidence>
<accession>A0A0H2XMK0</accession>
<protein>
    <submittedName>
        <fullName evidence="2">Uncharacterized protein</fullName>
    </submittedName>
</protein>
<evidence type="ECO:0000313" key="2">
    <source>
        <dbReference type="EMBL" id="ABF75711.1"/>
    </source>
</evidence>
<organism evidence="2">
    <name type="scientific">Burkholderia orbicola (strain AU 1054)</name>
    <dbReference type="NCBI Taxonomy" id="331271"/>
    <lineage>
        <taxon>Bacteria</taxon>
        <taxon>Pseudomonadati</taxon>
        <taxon>Pseudomonadota</taxon>
        <taxon>Betaproteobacteria</taxon>
        <taxon>Burkholderiales</taxon>
        <taxon>Burkholderiaceae</taxon>
        <taxon>Burkholderia</taxon>
        <taxon>Burkholderia cepacia complex</taxon>
        <taxon>Burkholderia orbicola</taxon>
    </lineage>
</organism>
<sequence>MPRQTGDSGQFARSSVIVLSCRLFQHSISVFSILSEVRPHVAARCLDRNCIHRKARPTGPLFSFRCPSGALPARRTHRPHRHPPPASRGPFFMSALSRRPIGPASKQPLGPLLPPVQ</sequence>
<feature type="region of interest" description="Disordered" evidence="1">
    <location>
        <begin position="72"/>
        <end position="117"/>
    </location>
</feature>
<name>A0A0H2XMK0_BURO1</name>
<feature type="compositionally biased region" description="Basic residues" evidence="1">
    <location>
        <begin position="74"/>
        <end position="83"/>
    </location>
</feature>
<dbReference type="EMBL" id="CP000378">
    <property type="protein sequence ID" value="ABF75711.1"/>
    <property type="molecule type" value="Genomic_DNA"/>
</dbReference>
<dbReference type="AlphaFoldDB" id="A0A0H2XMK0"/>